<evidence type="ECO:0000313" key="10">
    <source>
        <dbReference type="Proteomes" id="UP000004846"/>
    </source>
</evidence>
<dbReference type="Pfam" id="PF04973">
    <property type="entry name" value="NMN_transporter"/>
    <property type="match status" value="1"/>
</dbReference>
<keyword evidence="7 8" id="KW-0472">Membrane</keyword>
<evidence type="ECO:0000256" key="2">
    <source>
        <dbReference type="ARBA" id="ARBA00006669"/>
    </source>
</evidence>
<feature type="transmembrane region" description="Helical" evidence="8">
    <location>
        <begin position="63"/>
        <end position="80"/>
    </location>
</feature>
<comment type="similarity">
    <text evidence="2">Belongs to the nicotinamide ribonucleoside (NR) uptake permease (TC 4.B.1) family.</text>
</comment>
<feature type="transmembrane region" description="Helical" evidence="8">
    <location>
        <begin position="176"/>
        <end position="195"/>
    </location>
</feature>
<feature type="transmembrane region" description="Helical" evidence="8">
    <location>
        <begin position="201"/>
        <end position="222"/>
    </location>
</feature>
<evidence type="ECO:0000256" key="5">
    <source>
        <dbReference type="ARBA" id="ARBA00022692"/>
    </source>
</evidence>
<dbReference type="PANTHER" id="PTHR36122">
    <property type="entry name" value="NICOTINAMIDE RIBOSIDE TRANSPORTER PNUC"/>
    <property type="match status" value="1"/>
</dbReference>
<organism evidence="9 10">
    <name type="scientific">Enterococcus faecalis TX4248</name>
    <dbReference type="NCBI Taxonomy" id="749495"/>
    <lineage>
        <taxon>Bacteria</taxon>
        <taxon>Bacillati</taxon>
        <taxon>Bacillota</taxon>
        <taxon>Bacilli</taxon>
        <taxon>Lactobacillales</taxon>
        <taxon>Enterococcaceae</taxon>
        <taxon>Enterococcus</taxon>
    </lineage>
</organism>
<keyword evidence="3" id="KW-0813">Transport</keyword>
<feature type="transmembrane region" description="Helical" evidence="8">
    <location>
        <begin position="40"/>
        <end position="56"/>
    </location>
</feature>
<comment type="caution">
    <text evidence="9">The sequence shown here is derived from an EMBL/GenBank/DDBJ whole genome shotgun (WGS) entry which is preliminary data.</text>
</comment>
<proteinExistence type="inferred from homology"/>
<dbReference type="HOGENOM" id="CLU_076589_4_1_9"/>
<evidence type="ECO:0000313" key="9">
    <source>
        <dbReference type="EMBL" id="EFM82504.1"/>
    </source>
</evidence>
<dbReference type="EMBL" id="AEBR01000063">
    <property type="protein sequence ID" value="EFM82504.1"/>
    <property type="molecule type" value="Genomic_DNA"/>
</dbReference>
<evidence type="ECO:0000256" key="4">
    <source>
        <dbReference type="ARBA" id="ARBA00022475"/>
    </source>
</evidence>
<dbReference type="NCBIfam" id="TIGR01528">
    <property type="entry name" value="NMN_trans_PnuC"/>
    <property type="match status" value="1"/>
</dbReference>
<name>A0A125W5D6_ENTFL</name>
<dbReference type="AlphaFoldDB" id="A0A125W5D6"/>
<comment type="subcellular location">
    <subcellularLocation>
        <location evidence="1">Cell membrane</location>
        <topology evidence="1">Multi-pass membrane protein</topology>
    </subcellularLocation>
</comment>
<dbReference type="GO" id="GO:0005886">
    <property type="term" value="C:plasma membrane"/>
    <property type="evidence" value="ECO:0007669"/>
    <property type="project" value="UniProtKB-SubCell"/>
</dbReference>
<feature type="transmembrane region" description="Helical" evidence="8">
    <location>
        <begin position="18"/>
        <end position="34"/>
    </location>
</feature>
<evidence type="ECO:0000256" key="6">
    <source>
        <dbReference type="ARBA" id="ARBA00022989"/>
    </source>
</evidence>
<evidence type="ECO:0000256" key="1">
    <source>
        <dbReference type="ARBA" id="ARBA00004651"/>
    </source>
</evidence>
<dbReference type="Proteomes" id="UP000004846">
    <property type="component" value="Unassembled WGS sequence"/>
</dbReference>
<sequence length="232" mass="26251">MNKNFLVNDFKGWETRSYLFLALMVGVQLVAFAINPSNWITLVGGLAGIICVNLIAQGKVSNYIFGLISAVIIGYFGLVTRVYAEVLLQSFYIIMDITGLYAWLRASEDGSGQVTEVKVLKGIQWLYAFFTWLLIGVAAYILLGFVNDAQQTLDAITFSVSATGMLLMIKRYQSQFVFWLLGNIFSILLWFRAGTHAGGDYAIFVMYCMYTFNSIFGMFNWLKIKNKMEKNR</sequence>
<evidence type="ECO:0000256" key="3">
    <source>
        <dbReference type="ARBA" id="ARBA00022448"/>
    </source>
</evidence>
<dbReference type="InterPro" id="IPR006419">
    <property type="entry name" value="NMN_transpt_PnuC"/>
</dbReference>
<reference evidence="9 10" key="1">
    <citation type="submission" date="2010-07" db="EMBL/GenBank/DDBJ databases">
        <authorList>
            <person name="Sid Ahmed O."/>
        </authorList>
    </citation>
    <scope>NUCLEOTIDE SEQUENCE [LARGE SCALE GENOMIC DNA]</scope>
    <source>
        <strain evidence="9 10">TX4248</strain>
    </source>
</reference>
<dbReference type="GO" id="GO:0034257">
    <property type="term" value="F:nicotinamide riboside transmembrane transporter activity"/>
    <property type="evidence" value="ECO:0007669"/>
    <property type="project" value="InterPro"/>
</dbReference>
<dbReference type="PANTHER" id="PTHR36122:SF2">
    <property type="entry name" value="NICOTINAMIDE RIBOSIDE TRANSPORTER PNUC"/>
    <property type="match status" value="1"/>
</dbReference>
<keyword evidence="5 8" id="KW-0812">Transmembrane</keyword>
<evidence type="ECO:0000256" key="7">
    <source>
        <dbReference type="ARBA" id="ARBA00023136"/>
    </source>
</evidence>
<keyword evidence="6 8" id="KW-1133">Transmembrane helix</keyword>
<keyword evidence="4" id="KW-1003">Cell membrane</keyword>
<feature type="transmembrane region" description="Helical" evidence="8">
    <location>
        <begin position="125"/>
        <end position="146"/>
    </location>
</feature>
<evidence type="ECO:0000256" key="8">
    <source>
        <dbReference type="SAM" id="Phobius"/>
    </source>
</evidence>
<dbReference type="RefSeq" id="WP_002364798.1">
    <property type="nucleotide sequence ID" value="NZ_GL454461.1"/>
</dbReference>
<protein>
    <submittedName>
        <fullName evidence="9">Nicotinamide mononucleotide transporter PnuC</fullName>
    </submittedName>
</protein>
<gene>
    <name evidence="9" type="primary">pnuC</name>
    <name evidence="9" type="ORF">HMPREF9498_01919</name>
</gene>
<accession>A0A125W5D6</accession>